<evidence type="ECO:0000313" key="1">
    <source>
        <dbReference type="EMBL" id="KAH0566237.1"/>
    </source>
</evidence>
<evidence type="ECO:0008006" key="3">
    <source>
        <dbReference type="Google" id="ProtNLM"/>
    </source>
</evidence>
<reference evidence="1" key="1">
    <citation type="submission" date="2021-03" db="EMBL/GenBank/DDBJ databases">
        <title>Comparative genomics and phylogenomic investigation of the class Geoglossomycetes provide insights into ecological specialization and systematics.</title>
        <authorList>
            <person name="Melie T."/>
            <person name="Pirro S."/>
            <person name="Miller A.N."/>
            <person name="Quandt A."/>
        </authorList>
    </citation>
    <scope>NUCLEOTIDE SEQUENCE</scope>
    <source>
        <strain evidence="1">CAQ_001_2017</strain>
    </source>
</reference>
<protein>
    <recommendedName>
        <fullName evidence="3">Ricin B lectin domain-containing protein</fullName>
    </recommendedName>
</protein>
<dbReference type="AlphaFoldDB" id="A0A9P8RU12"/>
<name>A0A9P8RU12_9PEZI</name>
<dbReference type="Proteomes" id="UP000750711">
    <property type="component" value="Unassembled WGS sequence"/>
</dbReference>
<organism evidence="1 2">
    <name type="scientific">Trichoglossum hirsutum</name>
    <dbReference type="NCBI Taxonomy" id="265104"/>
    <lineage>
        <taxon>Eukaryota</taxon>
        <taxon>Fungi</taxon>
        <taxon>Dikarya</taxon>
        <taxon>Ascomycota</taxon>
        <taxon>Pezizomycotina</taxon>
        <taxon>Geoglossomycetes</taxon>
        <taxon>Geoglossales</taxon>
        <taxon>Geoglossaceae</taxon>
        <taxon>Trichoglossum</taxon>
    </lineage>
</organism>
<sequence>MSIQNDGFYLILNKSEGTLLYMHDNVLAGREQRWDQNEEENFRATVVNPSRSPQRCMFQSLNGPSAIGVDKFGRVADLMDAMPTNPVEWDLIPSGNYFELQNVRHGTYLTQNPGGRITAGMRTGSDIQLWKLIRVDNSDDLRANRDWLRDMLRHYSKTYGKAYALIGFYPYDRGHVDFPNTNLRGP</sequence>
<dbReference type="InterPro" id="IPR008999">
    <property type="entry name" value="Actin-crosslinking"/>
</dbReference>
<evidence type="ECO:0000313" key="2">
    <source>
        <dbReference type="Proteomes" id="UP000750711"/>
    </source>
</evidence>
<gene>
    <name evidence="1" type="ORF">GP486_000358</name>
</gene>
<comment type="caution">
    <text evidence="1">The sequence shown here is derived from an EMBL/GenBank/DDBJ whole genome shotgun (WGS) entry which is preliminary data.</text>
</comment>
<accession>A0A9P8RU12</accession>
<proteinExistence type="predicted"/>
<dbReference type="EMBL" id="JAGHQM010000022">
    <property type="protein sequence ID" value="KAH0566237.1"/>
    <property type="molecule type" value="Genomic_DNA"/>
</dbReference>
<dbReference type="SUPFAM" id="SSF50405">
    <property type="entry name" value="Actin-crosslinking proteins"/>
    <property type="match status" value="1"/>
</dbReference>
<keyword evidence="2" id="KW-1185">Reference proteome</keyword>